<dbReference type="RefSeq" id="WP_039610053.1">
    <property type="nucleotide sequence ID" value="NZ_JWIC01000006.1"/>
</dbReference>
<dbReference type="InterPro" id="IPR010406">
    <property type="entry name" value="DUF1003"/>
</dbReference>
<organism evidence="2 3">
    <name type="scientific">Pseudoalteromonas luteoviolacea</name>
    <dbReference type="NCBI Taxonomy" id="43657"/>
    <lineage>
        <taxon>Bacteria</taxon>
        <taxon>Pseudomonadati</taxon>
        <taxon>Pseudomonadota</taxon>
        <taxon>Gammaproteobacteria</taxon>
        <taxon>Alteromonadales</taxon>
        <taxon>Pseudoalteromonadaceae</taxon>
        <taxon>Pseudoalteromonas</taxon>
    </lineage>
</organism>
<reference evidence="2 3" key="1">
    <citation type="submission" date="2014-12" db="EMBL/GenBank/DDBJ databases">
        <title>Draft Genome Sequence of Pseudoalteromonas luteoviolacea HI1.</title>
        <authorList>
            <person name="Asahina A.Y."/>
            <person name="Hadfield M.G."/>
        </authorList>
    </citation>
    <scope>NUCLEOTIDE SEQUENCE [LARGE SCALE GENOMIC DNA]</scope>
    <source>
        <strain evidence="2 3">HI1</strain>
    </source>
</reference>
<sequence length="166" mass="18875">MKSDKIETFAKASLGTEGDELGPVEKSVVDSISSQEVIVANINESFHDELTFGQRMADKVAEFGGSWRFIIIFVSIMVFWVVLNTVWLTQEEAFDPYPFILLNLVLSTLAAIQAPIIMMSQNRQTSKDRLAFSKSYEVNLKSELEIMRLNQKVDEIHKLLIKESKK</sequence>
<dbReference type="AlphaFoldDB" id="A0A0C1MQS4"/>
<feature type="transmembrane region" description="Helical" evidence="1">
    <location>
        <begin position="65"/>
        <end position="87"/>
    </location>
</feature>
<comment type="caution">
    <text evidence="2">The sequence shown here is derived from an EMBL/GenBank/DDBJ whole genome shotgun (WGS) entry which is preliminary data.</text>
</comment>
<accession>A0A0C1MQS4</accession>
<dbReference type="Pfam" id="PF06210">
    <property type="entry name" value="DUF1003"/>
    <property type="match status" value="1"/>
</dbReference>
<name>A0A0C1MQS4_9GAMM</name>
<evidence type="ECO:0008006" key="4">
    <source>
        <dbReference type="Google" id="ProtNLM"/>
    </source>
</evidence>
<feature type="transmembrane region" description="Helical" evidence="1">
    <location>
        <begin position="99"/>
        <end position="119"/>
    </location>
</feature>
<proteinExistence type="predicted"/>
<keyword evidence="1" id="KW-1133">Transmembrane helix</keyword>
<gene>
    <name evidence="2" type="ORF">JF50_14080</name>
</gene>
<dbReference type="Proteomes" id="UP000031327">
    <property type="component" value="Unassembled WGS sequence"/>
</dbReference>
<keyword evidence="1" id="KW-0812">Transmembrane</keyword>
<dbReference type="EMBL" id="JWIC01000006">
    <property type="protein sequence ID" value="KID56993.1"/>
    <property type="molecule type" value="Genomic_DNA"/>
</dbReference>
<protein>
    <recommendedName>
        <fullName evidence="4">DUF1003 domain-containing protein</fullName>
    </recommendedName>
</protein>
<evidence type="ECO:0000313" key="2">
    <source>
        <dbReference type="EMBL" id="KID56993.1"/>
    </source>
</evidence>
<dbReference type="PANTHER" id="PTHR41386">
    <property type="entry name" value="INTEGRAL MEMBRANE PROTEIN-RELATED"/>
    <property type="match status" value="1"/>
</dbReference>
<evidence type="ECO:0000256" key="1">
    <source>
        <dbReference type="SAM" id="Phobius"/>
    </source>
</evidence>
<dbReference type="OrthoDB" id="9795736at2"/>
<evidence type="ECO:0000313" key="3">
    <source>
        <dbReference type="Proteomes" id="UP000031327"/>
    </source>
</evidence>
<dbReference type="PANTHER" id="PTHR41386:SF1">
    <property type="entry name" value="MEMBRANE PROTEIN"/>
    <property type="match status" value="1"/>
</dbReference>
<keyword evidence="1" id="KW-0472">Membrane</keyword>